<name>A0A2X0QR24_9PROT</name>
<dbReference type="AlphaFoldDB" id="A0A2X0QR24"/>
<proteinExistence type="predicted"/>
<keyword evidence="1" id="KW-0812">Transmembrane</keyword>
<evidence type="ECO:0000256" key="1">
    <source>
        <dbReference type="SAM" id="Phobius"/>
    </source>
</evidence>
<sequence length="92" mass="10982">MESYLQSLDDGWSIYLWLVVGGLIIIAVIYWIRWGMKNEQFDEDIKYLVFDEGDREKMTPQEFAKSCEVKAAQMQSRERVLMRQQQEKKQGK</sequence>
<feature type="transmembrane region" description="Helical" evidence="1">
    <location>
        <begin position="12"/>
        <end position="32"/>
    </location>
</feature>
<keyword evidence="1" id="KW-1133">Transmembrane helix</keyword>
<dbReference type="EMBL" id="LS423452">
    <property type="protein sequence ID" value="SPS04453.1"/>
    <property type="molecule type" value="Genomic_DNA"/>
</dbReference>
<organism evidence="2">
    <name type="scientific">Candidatus Nitrotoga fabula</name>
    <dbReference type="NCBI Taxonomy" id="2182327"/>
    <lineage>
        <taxon>Bacteria</taxon>
        <taxon>Pseudomonadati</taxon>
        <taxon>Pseudomonadota</taxon>
        <taxon>Betaproteobacteria</taxon>
        <taxon>Nitrosomonadales</taxon>
        <taxon>Gallionellaceae</taxon>
        <taxon>Candidatus Nitrotoga</taxon>
    </lineage>
</organism>
<evidence type="ECO:0000313" key="2">
    <source>
        <dbReference type="EMBL" id="SPS04453.1"/>
    </source>
</evidence>
<reference evidence="2" key="1">
    <citation type="submission" date="2018-05" db="EMBL/GenBank/DDBJ databases">
        <authorList>
            <person name="Lanie J.A."/>
            <person name="Ng W.-L."/>
            <person name="Kazmierczak K.M."/>
            <person name="Andrzejewski T.M."/>
            <person name="Davidsen T.M."/>
            <person name="Wayne K.J."/>
            <person name="Tettelin H."/>
            <person name="Glass J.I."/>
            <person name="Rusch D."/>
            <person name="Podicherti R."/>
            <person name="Tsui H.-C.T."/>
            <person name="Winkler M.E."/>
        </authorList>
    </citation>
    <scope>NUCLEOTIDE SEQUENCE</scope>
    <source>
        <strain evidence="2">KNB</strain>
    </source>
</reference>
<gene>
    <name evidence="2" type="ORF">NITFAB_0042</name>
</gene>
<protein>
    <submittedName>
        <fullName evidence="2">Uncharacterized protein</fullName>
    </submittedName>
</protein>
<accession>A0A2X0QR24</accession>
<keyword evidence="1" id="KW-0472">Membrane</keyword>